<feature type="compositionally biased region" description="Low complexity" evidence="1">
    <location>
        <begin position="56"/>
        <end position="74"/>
    </location>
</feature>
<evidence type="ECO:0000256" key="1">
    <source>
        <dbReference type="SAM" id="MobiDB-lite"/>
    </source>
</evidence>
<feature type="compositionally biased region" description="Gly residues" evidence="1">
    <location>
        <begin position="219"/>
        <end position="234"/>
    </location>
</feature>
<name>A0A5B2XMM7_9PSEU</name>
<sequence length="371" mass="38581">MDSRADSTLRHQPDHGRHRQRDGGPLTGVDQSVDQGAEAGLPAQRRSRRPDEQRAGQQQPDEQQLGEQQPQQELADQPPWGRAEPARHDPLIDTDAHGLRKFDIGLVPASVTPPRTWRRAAWFAVLSSVGVLLALALAAAKLVGPAGPLERIGLPGYPSDVQILSGLNPTPTAPATSVAIRPVDNKHPTGGHSGDARPAQDGAAAQGAPGDAGTTVATSGGGSGSTSPSQGGGSSARPPTTGSRPGAPTDSAPPTVTTVPNRDAPIVDGDAITRRTVEFYGQVVSNTTTALAMTTDTFRANAAAVLTEHYADVSSIQLKGVSVDPGSGITVSTLQVTKKDGATSTEQRQLKFTLDHLPLISDERQASDGQR</sequence>
<protein>
    <submittedName>
        <fullName evidence="3">Uncharacterized protein</fullName>
    </submittedName>
</protein>
<evidence type="ECO:0000313" key="3">
    <source>
        <dbReference type="EMBL" id="KAA2264643.1"/>
    </source>
</evidence>
<feature type="compositionally biased region" description="Basic and acidic residues" evidence="1">
    <location>
        <begin position="1"/>
        <end position="15"/>
    </location>
</feature>
<evidence type="ECO:0000256" key="2">
    <source>
        <dbReference type="SAM" id="Phobius"/>
    </source>
</evidence>
<dbReference type="AlphaFoldDB" id="A0A5B2XMM7"/>
<gene>
    <name evidence="3" type="ORF">F0L68_05980</name>
</gene>
<feature type="transmembrane region" description="Helical" evidence="2">
    <location>
        <begin position="120"/>
        <end position="140"/>
    </location>
</feature>
<keyword evidence="2" id="KW-0472">Membrane</keyword>
<keyword evidence="2" id="KW-0812">Transmembrane</keyword>
<dbReference type="RefSeq" id="WP_149848447.1">
    <property type="nucleotide sequence ID" value="NZ_VUOB01000010.1"/>
</dbReference>
<evidence type="ECO:0000313" key="4">
    <source>
        <dbReference type="Proteomes" id="UP000323454"/>
    </source>
</evidence>
<dbReference type="OrthoDB" id="3677000at2"/>
<feature type="region of interest" description="Disordered" evidence="1">
    <location>
        <begin position="1"/>
        <end position="91"/>
    </location>
</feature>
<dbReference type="Proteomes" id="UP000323454">
    <property type="component" value="Unassembled WGS sequence"/>
</dbReference>
<proteinExistence type="predicted"/>
<accession>A0A5B2XMM7</accession>
<keyword evidence="2" id="KW-1133">Transmembrane helix</keyword>
<comment type="caution">
    <text evidence="3">The sequence shown here is derived from an EMBL/GenBank/DDBJ whole genome shotgun (WGS) entry which is preliminary data.</text>
</comment>
<feature type="compositionally biased region" description="Low complexity" evidence="1">
    <location>
        <begin position="196"/>
        <end position="218"/>
    </location>
</feature>
<organism evidence="3 4">
    <name type="scientific">Solihabitans fulvus</name>
    <dbReference type="NCBI Taxonomy" id="1892852"/>
    <lineage>
        <taxon>Bacteria</taxon>
        <taxon>Bacillati</taxon>
        <taxon>Actinomycetota</taxon>
        <taxon>Actinomycetes</taxon>
        <taxon>Pseudonocardiales</taxon>
        <taxon>Pseudonocardiaceae</taxon>
        <taxon>Solihabitans</taxon>
    </lineage>
</organism>
<feature type="region of interest" description="Disordered" evidence="1">
    <location>
        <begin position="168"/>
        <end position="268"/>
    </location>
</feature>
<reference evidence="3 4" key="1">
    <citation type="submission" date="2019-09" db="EMBL/GenBank/DDBJ databases">
        <title>Goodfellowia gen. nov., a new genus of the Pseudonocardineae related to Actinoalloteichus, containing Goodfellowia coeruleoviolacea gen. nov., comb. nov. gen. nov., comb. nov.</title>
        <authorList>
            <person name="Labeda D."/>
        </authorList>
    </citation>
    <scope>NUCLEOTIDE SEQUENCE [LARGE SCALE GENOMIC DNA]</scope>
    <source>
        <strain evidence="3 4">AN110305</strain>
    </source>
</reference>
<dbReference type="EMBL" id="VUOB01000010">
    <property type="protein sequence ID" value="KAA2264643.1"/>
    <property type="molecule type" value="Genomic_DNA"/>
</dbReference>
<reference evidence="3 4" key="2">
    <citation type="submission" date="2019-09" db="EMBL/GenBank/DDBJ databases">
        <authorList>
            <person name="Jin C."/>
        </authorList>
    </citation>
    <scope>NUCLEOTIDE SEQUENCE [LARGE SCALE GENOMIC DNA]</scope>
    <source>
        <strain evidence="3 4">AN110305</strain>
    </source>
</reference>
<keyword evidence="4" id="KW-1185">Reference proteome</keyword>